<reference evidence="4 5" key="1">
    <citation type="submission" date="2020-04" db="EMBL/GenBank/DDBJ databases">
        <title>Perkinsus olseni comparative genomics.</title>
        <authorList>
            <person name="Bogema D.R."/>
        </authorList>
    </citation>
    <scope>NUCLEOTIDE SEQUENCE [LARGE SCALE GENOMIC DNA]</scope>
    <source>
        <strain evidence="2">ATCC PRA-179</strain>
        <strain evidence="3">ATCC PRA-31</strain>
    </source>
</reference>
<evidence type="ECO:0000256" key="1">
    <source>
        <dbReference type="SAM" id="MobiDB-lite"/>
    </source>
</evidence>
<evidence type="ECO:0000313" key="5">
    <source>
        <dbReference type="Proteomes" id="UP000572268"/>
    </source>
</evidence>
<dbReference type="OrthoDB" id="5295208at2759"/>
<dbReference type="Proteomes" id="UP000570595">
    <property type="component" value="Unassembled WGS sequence"/>
</dbReference>
<dbReference type="EMBL" id="JABAHT010000785">
    <property type="protein sequence ID" value="KAF4651897.1"/>
    <property type="molecule type" value="Genomic_DNA"/>
</dbReference>
<accession>A0A7J6KYA4</accession>
<dbReference type="EMBL" id="JABANN010000556">
    <property type="protein sequence ID" value="KAF4656835.1"/>
    <property type="molecule type" value="Genomic_DNA"/>
</dbReference>
<proteinExistence type="predicted"/>
<name>A0A7J6KYA4_PEROL</name>
<feature type="region of interest" description="Disordered" evidence="1">
    <location>
        <begin position="1"/>
        <end position="21"/>
    </location>
</feature>
<dbReference type="AlphaFoldDB" id="A0A7J6KYA4"/>
<evidence type="ECO:0000313" key="2">
    <source>
        <dbReference type="EMBL" id="KAF4651897.1"/>
    </source>
</evidence>
<comment type="caution">
    <text evidence="2">The sequence shown here is derived from an EMBL/GenBank/DDBJ whole genome shotgun (WGS) entry which is preliminary data.</text>
</comment>
<protein>
    <submittedName>
        <fullName evidence="2">Uncharacterized protein</fullName>
    </submittedName>
</protein>
<sequence length="115" mass="12645">MSSSSDNSTSSWPSPSPAAAPAVSMLEQLQKVALRARDQAEDVGDDIRVGAGRPATPKATFDRIKVGMRCQVEPFQRRGEIAYIQPNHCGLGSRLGERRKQALSYIHVRVNELIR</sequence>
<evidence type="ECO:0000313" key="3">
    <source>
        <dbReference type="EMBL" id="KAF4656835.1"/>
    </source>
</evidence>
<organism evidence="2 4">
    <name type="scientific">Perkinsus olseni</name>
    <name type="common">Perkinsus atlanticus</name>
    <dbReference type="NCBI Taxonomy" id="32597"/>
    <lineage>
        <taxon>Eukaryota</taxon>
        <taxon>Sar</taxon>
        <taxon>Alveolata</taxon>
        <taxon>Perkinsozoa</taxon>
        <taxon>Perkinsea</taxon>
        <taxon>Perkinsida</taxon>
        <taxon>Perkinsidae</taxon>
        <taxon>Perkinsus</taxon>
    </lineage>
</organism>
<evidence type="ECO:0000313" key="4">
    <source>
        <dbReference type="Proteomes" id="UP000570595"/>
    </source>
</evidence>
<gene>
    <name evidence="3" type="ORF">FOL46_007654</name>
    <name evidence="2" type="ORF">FOZ61_010068</name>
</gene>
<dbReference type="Proteomes" id="UP000572268">
    <property type="component" value="Unassembled WGS sequence"/>
</dbReference>